<feature type="non-terminal residue" evidence="3">
    <location>
        <position position="521"/>
    </location>
</feature>
<comment type="caution">
    <text evidence="3">The sequence shown here is derived from an EMBL/GenBank/DDBJ whole genome shotgun (WGS) entry which is preliminary data.</text>
</comment>
<name>A0A2S4UQW1_9BASI</name>
<protein>
    <recommendedName>
        <fullName evidence="5">Secreted protein</fullName>
    </recommendedName>
</protein>
<feature type="chain" id="PRO_5015602465" description="Secreted protein" evidence="2">
    <location>
        <begin position="22"/>
        <end position="521"/>
    </location>
</feature>
<dbReference type="VEuPathDB" id="FungiDB:PSHT_15909"/>
<organism evidence="3 4">
    <name type="scientific">Puccinia striiformis</name>
    <dbReference type="NCBI Taxonomy" id="27350"/>
    <lineage>
        <taxon>Eukaryota</taxon>
        <taxon>Fungi</taxon>
        <taxon>Dikarya</taxon>
        <taxon>Basidiomycota</taxon>
        <taxon>Pucciniomycotina</taxon>
        <taxon>Pucciniomycetes</taxon>
        <taxon>Pucciniales</taxon>
        <taxon>Pucciniaceae</taxon>
        <taxon>Puccinia</taxon>
    </lineage>
</organism>
<accession>A0A2S4UQW1</accession>
<sequence length="521" mass="58781">MLLLTKILVALQLLHLHSVSAYPTFVAKDLVKRTENILGEVTSHHRLPETGPLIPEELKSGEQEIEGLSLEKYTSGNVGHQEKPVGIDDSETLNQLHGPKVETETGVERGEQASASSIPEEVKGTQLSKKQKIEAQFNGDFNYYKEQMEKNNFDMGTVDLLKAKTRAIMDERSKSREFKTQENVQRFVKDCTLQALGDILAIHRQNGGGGYENPDAYRIFLDWIGRMIISHPGAPRDSVLKVPHDSIVMAYPNFIARDLVKRAEYILDEAASHHSLPEAGTSIPEELKSLPFEFLPLESRLLKIVAFCFAAPGENQQLKGLSQEQHGQWLTNEIIPTSGEVDHQEKPAGTDDYRALNELHSPKVETEAGVGSGEHIYTPASSIPNEMKDKDEESLQEAKRIKFVNRERTSAQMRYNYEHYKNSDLSEDAVTGILLRDLNIKTHDMVTSKIDSPELKTQADAQLFVQHYALQALAELKQDIPKFAKRSRRDEKYFIDRLAKIEDLIRQNTGVPRDPILDSHN</sequence>
<dbReference type="AlphaFoldDB" id="A0A2S4UQW1"/>
<reference evidence="3" key="1">
    <citation type="submission" date="2017-12" db="EMBL/GenBank/DDBJ databases">
        <title>Gene loss provides genomic basis for host adaptation in cereal stripe rust fungi.</title>
        <authorList>
            <person name="Xia C."/>
        </authorList>
    </citation>
    <scope>NUCLEOTIDE SEQUENCE [LARGE SCALE GENOMIC DNA]</scope>
    <source>
        <strain evidence="3">93-210</strain>
    </source>
</reference>
<dbReference type="VEuPathDB" id="FungiDB:PSHT_15908"/>
<evidence type="ECO:0000256" key="2">
    <source>
        <dbReference type="SAM" id="SignalP"/>
    </source>
</evidence>
<evidence type="ECO:0000313" key="4">
    <source>
        <dbReference type="Proteomes" id="UP000239156"/>
    </source>
</evidence>
<evidence type="ECO:0008006" key="5">
    <source>
        <dbReference type="Google" id="ProtNLM"/>
    </source>
</evidence>
<gene>
    <name evidence="3" type="ORF">PSTT_13661</name>
</gene>
<evidence type="ECO:0000256" key="1">
    <source>
        <dbReference type="SAM" id="MobiDB-lite"/>
    </source>
</evidence>
<keyword evidence="4" id="KW-1185">Reference proteome</keyword>
<dbReference type="EMBL" id="PKSL01000196">
    <property type="protein sequence ID" value="POV99649.1"/>
    <property type="molecule type" value="Genomic_DNA"/>
</dbReference>
<feature type="compositionally biased region" description="Basic and acidic residues" evidence="1">
    <location>
        <begin position="102"/>
        <end position="111"/>
    </location>
</feature>
<dbReference type="VEuPathDB" id="FungiDB:PSTT_13661"/>
<feature type="signal peptide" evidence="2">
    <location>
        <begin position="1"/>
        <end position="21"/>
    </location>
</feature>
<feature type="region of interest" description="Disordered" evidence="1">
    <location>
        <begin position="102"/>
        <end position="122"/>
    </location>
</feature>
<keyword evidence="2" id="KW-0732">Signal</keyword>
<dbReference type="Proteomes" id="UP000239156">
    <property type="component" value="Unassembled WGS sequence"/>
</dbReference>
<proteinExistence type="predicted"/>
<evidence type="ECO:0000313" key="3">
    <source>
        <dbReference type="EMBL" id="POV99649.1"/>
    </source>
</evidence>